<dbReference type="InterPro" id="IPR039999">
    <property type="entry name" value="LYAR"/>
</dbReference>
<keyword evidence="13" id="KW-1185">Reference proteome</keyword>
<evidence type="ECO:0000256" key="3">
    <source>
        <dbReference type="ARBA" id="ARBA00022737"/>
    </source>
</evidence>
<keyword evidence="6" id="KW-0175">Coiled coil</keyword>
<keyword evidence="4 8" id="KW-0863">Zinc-finger</keyword>
<dbReference type="EMBL" id="WJQU01000002">
    <property type="protein sequence ID" value="KAJ6644261.1"/>
    <property type="molecule type" value="Genomic_DNA"/>
</dbReference>
<dbReference type="Pfam" id="PF08790">
    <property type="entry name" value="zf-LYAR"/>
    <property type="match status" value="1"/>
</dbReference>
<evidence type="ECO:0000259" key="11">
    <source>
        <dbReference type="Pfam" id="PF25879"/>
    </source>
</evidence>
<evidence type="ECO:0000256" key="8">
    <source>
        <dbReference type="PROSITE-ProRule" id="PRU01145"/>
    </source>
</evidence>
<sequence length="448" mass="50082">MVFFTCNHCGESLKKPSVEKHYQWKGCKGAVPFLTCVDCLNDFKGDAFKEHTKCITEEEKYSAKGFVAKPTKNKGAQKQETWTETLQKLINKPDIDPQIKIIIEKISAQTNVPRKKPKFINFVKNSMRISMDNANKVWDVVEEALDEFKQISEANRKKKQEENNAKNGESKVNKKNPENDKKSKEEKKKLQNGVAAESTQNEAQMANPQNVQKSKKKQKKSEKGTADESIESGVQTANPESGQKSKKKNKKSEKGTAGESIKSHEQTPNPVSGQKSEKKKKAIFAESAAPVEKTPIPENGQTAKKKKKKNGPKMQVDEKPDTNEEYGQTQKRKMDTSVDEGGAKKKKKKVSHGTDEFEVVDEPANEASNGNDSTFIGDGKFDWQSEIVSILSKKTAPMAIKKLKGKVVKKYATLTSNEVSSNVEKKFLKKLKAMKNVAITNELVKLVK</sequence>
<dbReference type="Pfam" id="PF25879">
    <property type="entry name" value="WHD_LYAR"/>
    <property type="match status" value="1"/>
</dbReference>
<evidence type="ECO:0000256" key="9">
    <source>
        <dbReference type="SAM" id="MobiDB-lite"/>
    </source>
</evidence>
<dbReference type="PROSITE" id="PS51804">
    <property type="entry name" value="ZF_C2HC_LYAR"/>
    <property type="match status" value="2"/>
</dbReference>
<dbReference type="InterPro" id="IPR058719">
    <property type="entry name" value="WHD_LYAR"/>
</dbReference>
<dbReference type="GO" id="GO:0003677">
    <property type="term" value="F:DNA binding"/>
    <property type="evidence" value="ECO:0007669"/>
    <property type="project" value="InterPro"/>
</dbReference>
<protein>
    <submittedName>
        <fullName evidence="12">Cell growth-regulating nucleolar protein</fullName>
    </submittedName>
</protein>
<dbReference type="Gene3D" id="1.10.10.2100">
    <property type="match status" value="1"/>
</dbReference>
<feature type="compositionally biased region" description="Polar residues" evidence="9">
    <location>
        <begin position="197"/>
        <end position="211"/>
    </location>
</feature>
<dbReference type="GO" id="GO:0006364">
    <property type="term" value="P:rRNA processing"/>
    <property type="evidence" value="ECO:0007669"/>
    <property type="project" value="TreeGrafter"/>
</dbReference>
<dbReference type="Proteomes" id="UP001151699">
    <property type="component" value="Chromosome B"/>
</dbReference>
<comment type="caution">
    <text evidence="12">The sequence shown here is derived from an EMBL/GenBank/DDBJ whole genome shotgun (WGS) entry which is preliminary data.</text>
</comment>
<organism evidence="12 13">
    <name type="scientific">Pseudolycoriella hygida</name>
    <dbReference type="NCBI Taxonomy" id="35572"/>
    <lineage>
        <taxon>Eukaryota</taxon>
        <taxon>Metazoa</taxon>
        <taxon>Ecdysozoa</taxon>
        <taxon>Arthropoda</taxon>
        <taxon>Hexapoda</taxon>
        <taxon>Insecta</taxon>
        <taxon>Pterygota</taxon>
        <taxon>Neoptera</taxon>
        <taxon>Endopterygota</taxon>
        <taxon>Diptera</taxon>
        <taxon>Nematocera</taxon>
        <taxon>Sciaroidea</taxon>
        <taxon>Sciaridae</taxon>
        <taxon>Pseudolycoriella</taxon>
    </lineage>
</organism>
<feature type="compositionally biased region" description="Basic and acidic residues" evidence="9">
    <location>
        <begin position="252"/>
        <end position="265"/>
    </location>
</feature>
<name>A0A9Q0N748_9DIPT</name>
<dbReference type="GO" id="GO:0008270">
    <property type="term" value="F:zinc ion binding"/>
    <property type="evidence" value="ECO:0007669"/>
    <property type="project" value="UniProtKB-KW"/>
</dbReference>
<dbReference type="FunFam" id="3.30.1490.490:FF:000001">
    <property type="entry name" value="cell growth-regulating nucleolar protein-like"/>
    <property type="match status" value="1"/>
</dbReference>
<dbReference type="AlphaFoldDB" id="A0A9Q0N748"/>
<reference evidence="12" key="1">
    <citation type="submission" date="2022-07" db="EMBL/GenBank/DDBJ databases">
        <authorList>
            <person name="Trinca V."/>
            <person name="Uliana J.V.C."/>
            <person name="Torres T.T."/>
            <person name="Ward R.J."/>
            <person name="Monesi N."/>
        </authorList>
    </citation>
    <scope>NUCLEOTIDE SEQUENCE</scope>
    <source>
        <strain evidence="12">HSMRA1968</strain>
        <tissue evidence="12">Whole embryos</tissue>
    </source>
</reference>
<evidence type="ECO:0000256" key="4">
    <source>
        <dbReference type="ARBA" id="ARBA00022771"/>
    </source>
</evidence>
<feature type="domain" description="Zinc finger C2H2 LYAR-type" evidence="10">
    <location>
        <begin position="34"/>
        <end position="61"/>
    </location>
</feature>
<feature type="compositionally biased region" description="Basic and acidic residues" evidence="9">
    <location>
        <begin position="159"/>
        <end position="189"/>
    </location>
</feature>
<dbReference type="Gene3D" id="3.30.1490.490">
    <property type="match status" value="1"/>
</dbReference>
<evidence type="ECO:0000256" key="1">
    <source>
        <dbReference type="ARBA" id="ARBA00004123"/>
    </source>
</evidence>
<evidence type="ECO:0000259" key="10">
    <source>
        <dbReference type="Pfam" id="PF08790"/>
    </source>
</evidence>
<feature type="compositionally biased region" description="Polar residues" evidence="9">
    <location>
        <begin position="232"/>
        <end position="242"/>
    </location>
</feature>
<keyword evidence="2" id="KW-0479">Metal-binding</keyword>
<dbReference type="InterPro" id="IPR036236">
    <property type="entry name" value="Znf_C2H2_sf"/>
</dbReference>
<evidence type="ECO:0000256" key="7">
    <source>
        <dbReference type="ARBA" id="ARBA00023242"/>
    </source>
</evidence>
<gene>
    <name evidence="12" type="primary">Lyar</name>
    <name evidence="12" type="ORF">Bhyg_09228</name>
</gene>
<evidence type="ECO:0000313" key="13">
    <source>
        <dbReference type="Proteomes" id="UP001151699"/>
    </source>
</evidence>
<dbReference type="PANTHER" id="PTHR13100:SF10">
    <property type="entry name" value="CELL GROWTH-REGULATING NUCLEOLAR PROTEIN"/>
    <property type="match status" value="1"/>
</dbReference>
<dbReference type="GO" id="GO:0005730">
    <property type="term" value="C:nucleolus"/>
    <property type="evidence" value="ECO:0007669"/>
    <property type="project" value="TreeGrafter"/>
</dbReference>
<dbReference type="GO" id="GO:0000122">
    <property type="term" value="P:negative regulation of transcription by RNA polymerase II"/>
    <property type="evidence" value="ECO:0007669"/>
    <property type="project" value="TreeGrafter"/>
</dbReference>
<dbReference type="SUPFAM" id="SSF57667">
    <property type="entry name" value="beta-beta-alpha zinc fingers"/>
    <property type="match status" value="2"/>
</dbReference>
<accession>A0A9Q0N748</accession>
<keyword evidence="5" id="KW-0862">Zinc</keyword>
<evidence type="ECO:0000256" key="6">
    <source>
        <dbReference type="ARBA" id="ARBA00023054"/>
    </source>
</evidence>
<feature type="region of interest" description="Disordered" evidence="9">
    <location>
        <begin position="155"/>
        <end position="373"/>
    </location>
</feature>
<proteinExistence type="predicted"/>
<dbReference type="OrthoDB" id="21474at2759"/>
<dbReference type="InterPro" id="IPR014898">
    <property type="entry name" value="Znf_C2H2_LYAR"/>
</dbReference>
<evidence type="ECO:0000256" key="5">
    <source>
        <dbReference type="ARBA" id="ARBA00022833"/>
    </source>
</evidence>
<evidence type="ECO:0000256" key="2">
    <source>
        <dbReference type="ARBA" id="ARBA00022723"/>
    </source>
</evidence>
<dbReference type="FunFam" id="1.10.10.2100:FF:000002">
    <property type="entry name" value="cell growth-regulating nucleolar protein-like"/>
    <property type="match status" value="1"/>
</dbReference>
<evidence type="ECO:0000313" key="12">
    <source>
        <dbReference type="EMBL" id="KAJ6644261.1"/>
    </source>
</evidence>
<keyword evidence="7" id="KW-0539">Nucleus</keyword>
<dbReference type="PANTHER" id="PTHR13100">
    <property type="entry name" value="CELL GROWTH-REGULATING NUCLEOLAR PROTEIN LYAR"/>
    <property type="match status" value="1"/>
</dbReference>
<feature type="domain" description="Cell growth-regulating nucleolar protein-like winged helix" evidence="11">
    <location>
        <begin position="379"/>
        <end position="447"/>
    </location>
</feature>
<keyword evidence="3" id="KW-0677">Repeat</keyword>
<comment type="subcellular location">
    <subcellularLocation>
        <location evidence="1">Nucleus</location>
    </subcellularLocation>
</comment>